<keyword evidence="2" id="KW-1185">Reference proteome</keyword>
<proteinExistence type="predicted"/>
<dbReference type="Proteomes" id="UP000292564">
    <property type="component" value="Unassembled WGS sequence"/>
</dbReference>
<dbReference type="RefSeq" id="WP_165449596.1">
    <property type="nucleotide sequence ID" value="NZ_SHKY01000001.1"/>
</dbReference>
<accession>A0A4Q7ZQC2</accession>
<evidence type="ECO:0000313" key="2">
    <source>
        <dbReference type="Proteomes" id="UP000292564"/>
    </source>
</evidence>
<comment type="caution">
    <text evidence="1">The sequence shown here is derived from an EMBL/GenBank/DDBJ whole genome shotgun (WGS) entry which is preliminary data.</text>
</comment>
<reference evidence="1 2" key="1">
    <citation type="submission" date="2019-02" db="EMBL/GenBank/DDBJ databases">
        <title>Sequencing the genomes of 1000 actinobacteria strains.</title>
        <authorList>
            <person name="Klenk H.-P."/>
        </authorList>
    </citation>
    <scope>NUCLEOTIDE SEQUENCE [LARGE SCALE GENOMIC DNA]</scope>
    <source>
        <strain evidence="1 2">DSM 45162</strain>
    </source>
</reference>
<gene>
    <name evidence="1" type="ORF">EV385_5230</name>
</gene>
<sequence length="105" mass="11685">MLRLVEVNRSFRSWKPELYPEPAQDLDHPAGLATGERPLELADHHCIEPTIRLRGRGQQGGRLRTFHPRQLRDAPGSKNSIAIRPLPAISRCAASSCHARDDTGS</sequence>
<dbReference type="EMBL" id="SHKY01000001">
    <property type="protein sequence ID" value="RZU53312.1"/>
    <property type="molecule type" value="Genomic_DNA"/>
</dbReference>
<evidence type="ECO:0000313" key="1">
    <source>
        <dbReference type="EMBL" id="RZU53312.1"/>
    </source>
</evidence>
<dbReference type="AlphaFoldDB" id="A0A4Q7ZQC2"/>
<organism evidence="1 2">
    <name type="scientific">Krasilnikovia cinnamomea</name>
    <dbReference type="NCBI Taxonomy" id="349313"/>
    <lineage>
        <taxon>Bacteria</taxon>
        <taxon>Bacillati</taxon>
        <taxon>Actinomycetota</taxon>
        <taxon>Actinomycetes</taxon>
        <taxon>Micromonosporales</taxon>
        <taxon>Micromonosporaceae</taxon>
        <taxon>Krasilnikovia</taxon>
    </lineage>
</organism>
<name>A0A4Q7ZQC2_9ACTN</name>
<protein>
    <submittedName>
        <fullName evidence="1">Uncharacterized protein</fullName>
    </submittedName>
</protein>